<proteinExistence type="predicted"/>
<reference evidence="2 3" key="3">
    <citation type="submission" date="2017-03" db="EMBL/GenBank/DDBJ databases">
        <authorList>
            <person name="Regsiter A."/>
            <person name="William W."/>
        </authorList>
    </citation>
    <scope>NUCLEOTIDE SEQUENCE [LARGE SCALE GENOMIC DNA]</scope>
    <source>
        <strain evidence="2">PRJEB5721</strain>
    </source>
</reference>
<sequence>MDKITNPEILNQRVLATAALALGYEITIPTQLQKAKEHISQLSAQELFSLYMKWNGLAYSWGSTLAETLDNIRAATVKKPPQRVLVRLFADSLIWVVRIVQKGEFYGARDCLTHGKDEPLVEFYDMRYPHTNLGQFVSRYDLSTLIKTHPYGHGLCLHGGVPDWTISDECFGMIQDWLMSFDLLAKKDIAHA</sequence>
<evidence type="ECO:0000313" key="3">
    <source>
        <dbReference type="Proteomes" id="UP000193925"/>
    </source>
</evidence>
<reference evidence="1" key="1">
    <citation type="submission" date="2014-03" db="EMBL/GenBank/DDBJ databases">
        <authorList>
            <person name="Genoscope - CEA"/>
        </authorList>
    </citation>
    <scope>NUCLEOTIDE SEQUENCE [LARGE SCALE GENOMIC DNA]</scope>
    <source>
        <strain evidence="1">CF27</strain>
    </source>
</reference>
<evidence type="ECO:0000313" key="1">
    <source>
        <dbReference type="EMBL" id="CDQ10672.1"/>
    </source>
</evidence>
<name>A0A060UPX6_9PROT</name>
<accession>A0A060UPX6</accession>
<gene>
    <name evidence="2" type="ORF">AFERRI_10733</name>
    <name evidence="1" type="ORF">AFERRI_400453</name>
</gene>
<dbReference type="AlphaFoldDB" id="A0A060UPX6"/>
<keyword evidence="3" id="KW-1185">Reference proteome</keyword>
<reference evidence="1" key="2">
    <citation type="submission" date="2014-07" db="EMBL/GenBank/DDBJ databases">
        <title>Initial genome analysis of the psychrotolerant acidophile Acidithiobacillus ferrivorans CF27: insights into iron and sulfur oxidation pathways and into biofilm formation.</title>
        <authorList>
            <person name="Talla E."/>
            <person name="Hedrich S."/>
            <person name="Mangenot S."/>
            <person name="Ji B."/>
            <person name="Johnson D.B."/>
            <person name="Barbe V."/>
            <person name="Bonnefoy V."/>
        </authorList>
    </citation>
    <scope>NUCLEOTIDE SEQUENCE [LARGE SCALE GENOMIC DNA]</scope>
    <source>
        <strain evidence="1">CF27</strain>
    </source>
</reference>
<organism evidence="1">
    <name type="scientific">Acidithiobacillus ferrivorans</name>
    <dbReference type="NCBI Taxonomy" id="160808"/>
    <lineage>
        <taxon>Bacteria</taxon>
        <taxon>Pseudomonadati</taxon>
        <taxon>Pseudomonadota</taxon>
        <taxon>Acidithiobacillia</taxon>
        <taxon>Acidithiobacillales</taxon>
        <taxon>Acidithiobacillaceae</taxon>
        <taxon>Acidithiobacillus</taxon>
    </lineage>
</organism>
<dbReference type="EMBL" id="CCCS020000035">
    <property type="protein sequence ID" value="CDQ10672.1"/>
    <property type="molecule type" value="Genomic_DNA"/>
</dbReference>
<dbReference type="EMBL" id="LT841305">
    <property type="protein sequence ID" value="SMH64699.1"/>
    <property type="molecule type" value="Genomic_DNA"/>
</dbReference>
<evidence type="ECO:0000313" key="2">
    <source>
        <dbReference type="EMBL" id="SMH64699.1"/>
    </source>
</evidence>
<dbReference type="RefSeq" id="WP_035193237.1">
    <property type="nucleotide sequence ID" value="NZ_CCCS020000035.1"/>
</dbReference>
<protein>
    <submittedName>
        <fullName evidence="1">Uncharacterized protein</fullName>
    </submittedName>
</protein>
<dbReference type="Proteomes" id="UP000193925">
    <property type="component" value="Chromosome AFERRI"/>
</dbReference>